<feature type="repeat" description="ANK" evidence="3">
    <location>
        <begin position="554"/>
        <end position="586"/>
    </location>
</feature>
<feature type="region of interest" description="Disordered" evidence="4">
    <location>
        <begin position="186"/>
        <end position="231"/>
    </location>
</feature>
<dbReference type="PANTHER" id="PTHR24198">
    <property type="entry name" value="ANKYRIN REPEAT AND PROTEIN KINASE DOMAIN-CONTAINING PROTEIN"/>
    <property type="match status" value="1"/>
</dbReference>
<feature type="region of interest" description="Disordered" evidence="4">
    <location>
        <begin position="722"/>
        <end position="741"/>
    </location>
</feature>
<dbReference type="InterPro" id="IPR036770">
    <property type="entry name" value="Ankyrin_rpt-contain_sf"/>
</dbReference>
<dbReference type="Proteomes" id="UP000178912">
    <property type="component" value="Unassembled WGS sequence"/>
</dbReference>
<sequence length="759" mass="83700">MDPLSVIAGCIKIDTLVVQTGKAISDSVQEFAERRQRFDVLVFEAAECNVRELLEKSQTSLTTLQIIISGLAIACSKEGNRVAFFRARAWKQMHPQIEQVQKEMTIIKSSLSIVLQTANSCDTMDIRVDLQCLTSITSSISGGQDRLRDDIVGTISSIPIFTSELVAERLERMLQKHTEQLEAKTAELLTDQDSRLDPLVRRPPPNRRRPNRPRAMPNSVPGKNSGSGSGTQGVAIQVAQYTSACQSSCVCACHMPAKAPAPAFLSRILGQLFVGAAGVPVLGRKCDSQTCKSSQLPRVMVEYWFPLGVFWSQIVQLHIGYHASMGPQFSLKSLRRVPDSSQSVHYAMNGNIEGLKDLFNRGLASPWDVSSTRGYTLSSYKTVKFLTMAGSDADYRPIAHTDNSTRNKAYDNFLQGGLDKAAEEDIRCLIASSDWIDDQNFSKLHKIIVGILLLDLEEAIANDPGQVDITDAMGRTPLLWAAARGDAKSIMILLDYDANPNIIDMYLAPPVSTDSPAWRKLGSPLNCAARNTKDPILLKYLLTYGAAVDGTGVDGVTALIHASRTDNVRFAILLLDYNANINAASITEHTPLTTAVTYNSHAVLGLLLDRWEEFSSCPRLQGPHLLEITALYADLETVRLLAKTDHFKLKYDEGFTLREFAKRLTKRADVTDELIEAFDMLLLVLNENLKGPESKESLMEKGYDGYANTLSVIYEIEKLAADASPSKERPPGKYSDGWDDGETEFQDAVEVLEQLGREA</sequence>
<dbReference type="AlphaFoldDB" id="A0A1E1L7R5"/>
<organism evidence="5 6">
    <name type="scientific">Rhynchosporium agropyri</name>
    <dbReference type="NCBI Taxonomy" id="914238"/>
    <lineage>
        <taxon>Eukaryota</taxon>
        <taxon>Fungi</taxon>
        <taxon>Dikarya</taxon>
        <taxon>Ascomycota</taxon>
        <taxon>Pezizomycotina</taxon>
        <taxon>Leotiomycetes</taxon>
        <taxon>Helotiales</taxon>
        <taxon>Ploettnerulaceae</taxon>
        <taxon>Rhynchosporium</taxon>
    </lineage>
</organism>
<dbReference type="InterPro" id="IPR002110">
    <property type="entry name" value="Ankyrin_rpt"/>
</dbReference>
<protein>
    <submittedName>
        <fullName evidence="5">Related to ankyrin</fullName>
    </submittedName>
</protein>
<dbReference type="Gene3D" id="1.25.40.20">
    <property type="entry name" value="Ankyrin repeat-containing domain"/>
    <property type="match status" value="2"/>
</dbReference>
<dbReference type="PROSITE" id="PS50088">
    <property type="entry name" value="ANK_REPEAT"/>
    <property type="match status" value="2"/>
</dbReference>
<dbReference type="SUPFAM" id="SSF48403">
    <property type="entry name" value="Ankyrin repeat"/>
    <property type="match status" value="1"/>
</dbReference>
<accession>A0A1E1L7R5</accession>
<dbReference type="PANTHER" id="PTHR24198:SF165">
    <property type="entry name" value="ANKYRIN REPEAT-CONTAINING PROTEIN-RELATED"/>
    <property type="match status" value="1"/>
</dbReference>
<keyword evidence="2 3" id="KW-0040">ANK repeat</keyword>
<feature type="compositionally biased region" description="Basic and acidic residues" evidence="4">
    <location>
        <begin position="722"/>
        <end position="731"/>
    </location>
</feature>
<evidence type="ECO:0000256" key="3">
    <source>
        <dbReference type="PROSITE-ProRule" id="PRU00023"/>
    </source>
</evidence>
<dbReference type="PROSITE" id="PS50297">
    <property type="entry name" value="ANK_REP_REGION"/>
    <property type="match status" value="1"/>
</dbReference>
<evidence type="ECO:0000313" key="5">
    <source>
        <dbReference type="EMBL" id="CZT05678.1"/>
    </source>
</evidence>
<proteinExistence type="predicted"/>
<dbReference type="OrthoDB" id="3516249at2759"/>
<dbReference type="EMBL" id="FJUX01000078">
    <property type="protein sequence ID" value="CZT05678.1"/>
    <property type="molecule type" value="Genomic_DNA"/>
</dbReference>
<evidence type="ECO:0000313" key="6">
    <source>
        <dbReference type="Proteomes" id="UP000178912"/>
    </source>
</evidence>
<evidence type="ECO:0000256" key="4">
    <source>
        <dbReference type="SAM" id="MobiDB-lite"/>
    </source>
</evidence>
<keyword evidence="6" id="KW-1185">Reference proteome</keyword>
<name>A0A1E1L7R5_9HELO</name>
<keyword evidence="1" id="KW-0677">Repeat</keyword>
<gene>
    <name evidence="5" type="ORF">RAG0_11666</name>
</gene>
<feature type="repeat" description="ANK" evidence="3">
    <location>
        <begin position="473"/>
        <end position="505"/>
    </location>
</feature>
<reference evidence="6" key="1">
    <citation type="submission" date="2016-03" db="EMBL/GenBank/DDBJ databases">
        <authorList>
            <person name="Guldener U."/>
        </authorList>
    </citation>
    <scope>NUCLEOTIDE SEQUENCE [LARGE SCALE GENOMIC DNA]</scope>
    <source>
        <strain evidence="6">04CH-RAC-A.6.1</strain>
    </source>
</reference>
<dbReference type="Pfam" id="PF12796">
    <property type="entry name" value="Ank_2"/>
    <property type="match status" value="1"/>
</dbReference>
<dbReference type="Pfam" id="PF00023">
    <property type="entry name" value="Ank"/>
    <property type="match status" value="1"/>
</dbReference>
<evidence type="ECO:0000256" key="1">
    <source>
        <dbReference type="ARBA" id="ARBA00022737"/>
    </source>
</evidence>
<evidence type="ECO:0000256" key="2">
    <source>
        <dbReference type="ARBA" id="ARBA00023043"/>
    </source>
</evidence>
<dbReference type="SMART" id="SM00248">
    <property type="entry name" value="ANK"/>
    <property type="match status" value="4"/>
</dbReference>